<reference evidence="2 3" key="1">
    <citation type="journal article" date="2019" name="Nat. Ecol. Evol.">
        <title>Megaphylogeny resolves global patterns of mushroom evolution.</title>
        <authorList>
            <person name="Varga T."/>
            <person name="Krizsan K."/>
            <person name="Foldi C."/>
            <person name="Dima B."/>
            <person name="Sanchez-Garcia M."/>
            <person name="Sanchez-Ramirez S."/>
            <person name="Szollosi G.J."/>
            <person name="Szarkandi J.G."/>
            <person name="Papp V."/>
            <person name="Albert L."/>
            <person name="Andreopoulos W."/>
            <person name="Angelini C."/>
            <person name="Antonin V."/>
            <person name="Barry K.W."/>
            <person name="Bougher N.L."/>
            <person name="Buchanan P."/>
            <person name="Buyck B."/>
            <person name="Bense V."/>
            <person name="Catcheside P."/>
            <person name="Chovatia M."/>
            <person name="Cooper J."/>
            <person name="Damon W."/>
            <person name="Desjardin D."/>
            <person name="Finy P."/>
            <person name="Geml J."/>
            <person name="Haridas S."/>
            <person name="Hughes K."/>
            <person name="Justo A."/>
            <person name="Karasinski D."/>
            <person name="Kautmanova I."/>
            <person name="Kiss B."/>
            <person name="Kocsube S."/>
            <person name="Kotiranta H."/>
            <person name="LaButti K.M."/>
            <person name="Lechner B.E."/>
            <person name="Liimatainen K."/>
            <person name="Lipzen A."/>
            <person name="Lukacs Z."/>
            <person name="Mihaltcheva S."/>
            <person name="Morgado L.N."/>
            <person name="Niskanen T."/>
            <person name="Noordeloos M.E."/>
            <person name="Ohm R.A."/>
            <person name="Ortiz-Santana B."/>
            <person name="Ovrebo C."/>
            <person name="Racz N."/>
            <person name="Riley R."/>
            <person name="Savchenko A."/>
            <person name="Shiryaev A."/>
            <person name="Soop K."/>
            <person name="Spirin V."/>
            <person name="Szebenyi C."/>
            <person name="Tomsovsky M."/>
            <person name="Tulloss R.E."/>
            <person name="Uehling J."/>
            <person name="Grigoriev I.V."/>
            <person name="Vagvolgyi C."/>
            <person name="Papp T."/>
            <person name="Martin F.M."/>
            <person name="Miettinen O."/>
            <person name="Hibbett D.S."/>
            <person name="Nagy L.G."/>
        </authorList>
    </citation>
    <scope>NUCLEOTIDE SEQUENCE [LARGE SCALE GENOMIC DNA]</scope>
    <source>
        <strain evidence="2 3">OMC1185</strain>
    </source>
</reference>
<dbReference type="AlphaFoldDB" id="A0A5C3NGV8"/>
<feature type="compositionally biased region" description="Low complexity" evidence="1">
    <location>
        <begin position="166"/>
        <end position="183"/>
    </location>
</feature>
<feature type="compositionally biased region" description="Low complexity" evidence="1">
    <location>
        <begin position="49"/>
        <end position="73"/>
    </location>
</feature>
<name>A0A5C3NGV8_9AGAM</name>
<feature type="region of interest" description="Disordered" evidence="1">
    <location>
        <begin position="22"/>
        <end position="208"/>
    </location>
</feature>
<sequence>MSARSSQDNLRAPLSARLEYLVKNTSNNSSTSSIETAANEADMRPRVPAAAMSRTSVASAASSKSSSSQMRPSPAKDKEPHRPAPLNLPILRWLNSPKSSPTHSPHSQSPVRTPHSGSPSQSPTSSPRRFPNPLLADALASDLPLPRPPPTAHLRAIPNSQTSFRPPLLESLTRSTLPTSSLSYERGELVEPPYVNSTPPPGAERRASEYSIDWGEPQSPASPIILNNSPPGRTSLDTVRTLLERDRSRVQHRHTLSTPVPHPLSSAPPQPTPLTPAHARSLHTSSPTSSAWKWFSGVLSDSKDEGQTQHHEDVEDALKEAEEEGETYLAPEHPIVFCHGLLGFDSVTIGPAIAPLQVTHWRGITSALESHGIQVLITRVPATSSPIDRAQVLFEKIKEKYEGRKIHLIGG</sequence>
<evidence type="ECO:0000313" key="3">
    <source>
        <dbReference type="Proteomes" id="UP000305948"/>
    </source>
</evidence>
<feature type="compositionally biased region" description="Basic and acidic residues" evidence="1">
    <location>
        <begin position="301"/>
        <end position="320"/>
    </location>
</feature>
<feature type="compositionally biased region" description="Pro residues" evidence="1">
    <location>
        <begin position="260"/>
        <end position="274"/>
    </location>
</feature>
<dbReference type="EMBL" id="ML213503">
    <property type="protein sequence ID" value="TFK56593.1"/>
    <property type="molecule type" value="Genomic_DNA"/>
</dbReference>
<organism evidence="2 3">
    <name type="scientific">Heliocybe sulcata</name>
    <dbReference type="NCBI Taxonomy" id="5364"/>
    <lineage>
        <taxon>Eukaryota</taxon>
        <taxon>Fungi</taxon>
        <taxon>Dikarya</taxon>
        <taxon>Basidiomycota</taxon>
        <taxon>Agaricomycotina</taxon>
        <taxon>Agaricomycetes</taxon>
        <taxon>Gloeophyllales</taxon>
        <taxon>Gloeophyllaceae</taxon>
        <taxon>Heliocybe</taxon>
    </lineage>
</organism>
<evidence type="ECO:0000256" key="1">
    <source>
        <dbReference type="SAM" id="MobiDB-lite"/>
    </source>
</evidence>
<accession>A0A5C3NGV8</accession>
<keyword evidence="3" id="KW-1185">Reference proteome</keyword>
<evidence type="ECO:0008006" key="4">
    <source>
        <dbReference type="Google" id="ProtNLM"/>
    </source>
</evidence>
<feature type="region of interest" description="Disordered" evidence="1">
    <location>
        <begin position="301"/>
        <end position="325"/>
    </location>
</feature>
<proteinExistence type="predicted"/>
<protein>
    <recommendedName>
        <fullName evidence="4">Alpha/beta-hydrolase</fullName>
    </recommendedName>
</protein>
<evidence type="ECO:0000313" key="2">
    <source>
        <dbReference type="EMBL" id="TFK56593.1"/>
    </source>
</evidence>
<dbReference type="Gene3D" id="3.40.50.1820">
    <property type="entry name" value="alpha/beta hydrolase"/>
    <property type="match status" value="1"/>
</dbReference>
<dbReference type="Proteomes" id="UP000305948">
    <property type="component" value="Unassembled WGS sequence"/>
</dbReference>
<feature type="compositionally biased region" description="Low complexity" evidence="1">
    <location>
        <begin position="96"/>
        <end position="144"/>
    </location>
</feature>
<dbReference type="SUPFAM" id="SSF53474">
    <property type="entry name" value="alpha/beta-Hydrolases"/>
    <property type="match status" value="1"/>
</dbReference>
<dbReference type="STRING" id="5364.A0A5C3NGV8"/>
<feature type="region of interest" description="Disordered" evidence="1">
    <location>
        <begin position="246"/>
        <end position="288"/>
    </location>
</feature>
<dbReference type="InterPro" id="IPR029058">
    <property type="entry name" value="AB_hydrolase_fold"/>
</dbReference>
<feature type="compositionally biased region" description="Low complexity" evidence="1">
    <location>
        <begin position="24"/>
        <end position="40"/>
    </location>
</feature>
<gene>
    <name evidence="2" type="ORF">OE88DRAFT_1649963</name>
</gene>
<dbReference type="OrthoDB" id="5592486at2759"/>